<proteinExistence type="inferred from homology"/>
<feature type="region of interest" description="Disordered" evidence="13">
    <location>
        <begin position="361"/>
        <end position="380"/>
    </location>
</feature>
<name>A0AAV9XD58_9PEZI</name>
<evidence type="ECO:0000256" key="2">
    <source>
        <dbReference type="ARBA" id="ARBA00007878"/>
    </source>
</evidence>
<dbReference type="Gene3D" id="2.160.10.10">
    <property type="entry name" value="Hexapeptide repeat proteins"/>
    <property type="match status" value="1"/>
</dbReference>
<evidence type="ECO:0000313" key="16">
    <source>
        <dbReference type="EMBL" id="KAK6540035.1"/>
    </source>
</evidence>
<dbReference type="PANTHER" id="PTHR45989">
    <property type="entry name" value="TRANSLATION INITIATION FACTOR EIF-2B SUBUNIT GAMMA"/>
    <property type="match status" value="1"/>
</dbReference>
<feature type="compositionally biased region" description="Acidic residues" evidence="13">
    <location>
        <begin position="555"/>
        <end position="567"/>
    </location>
</feature>
<comment type="function">
    <text evidence="11">Acts as a component of the translation initiation factor 2B (eIF2B) complex, which catalyzes the exchange of GDP for GTP on the eukaryotic initiation factor 2 (eIF2) complex gamma subunit. Its guanine nucleotide exchange factor activity is repressed when bound to eIF2 complex phosphorylated on the alpha subunit, thereby limiting the amount of methionyl-initiator methionine tRNA available to the ribosome and consequently global translation is repressed.</text>
</comment>
<keyword evidence="5" id="KW-0396">Initiation factor</keyword>
<feature type="region of interest" description="Disordered" evidence="13">
    <location>
        <begin position="549"/>
        <end position="754"/>
    </location>
</feature>
<feature type="compositionally biased region" description="Acidic residues" evidence="13">
    <location>
        <begin position="577"/>
        <end position="592"/>
    </location>
</feature>
<evidence type="ECO:0000256" key="1">
    <source>
        <dbReference type="ARBA" id="ARBA00004514"/>
    </source>
</evidence>
<sequence>MPSAHNSLGLTAVILCGEGTDLKPIISAQKLPKALLPVANKPMLQYPLEWVLDAGLDSIVIVCIKGQETAIKAFVKDLYATRELQTPRSKNSRPLRFPTIVGAVDTSSKTGTAETLRLPQVHSLIKNDFMVLSCDSICEIPAVTIIKEWNLLPDTIGNQRGALGVWYEVQKAKGAERDVILTAPIPRFDLEAGLRSTEARTDETTELAYLLQNFGARTNEVQDDISFRRGVFKRHPKILIQDSYRDAHIYIFPYWALKFILANPRKKLKSIKDDVISWWAKACWQGSGLQAHTLGMLSILDGSDDGSDQKSDNLSMNSYQEEEVTETTIENFLGMSTMRASNWTATEQAAREKKEINTRGWFPTKVSGPTHVDSPASGSDDQEKEFKAIKMPAYNGLFVPGIAVFKPQMTITPLATTPLIRRVDTITLYQATCLELARNPNYNTNAIHPAATVHERANVSNIDSMVGAGSQVEEKSLIKRSVIGKNVKIGAMAKIQGCVILDGAEIGSGCKLDGSIIGRFVKVGANSSLTNCKVIEDVVLRERTVEKDSLIEQSSQDDSDEESDDDIFGGGPSGGGNDDDSEEDEDDEESEDDKTTTKSVPTTTRESAAPLSTMAAGPSTQKQNQKVVAFSVPETETPKPKIESSARGFDGAADAEGEPVVEAKEELQEEEPQDEGPQVRFLDVDLQEGEEEEDEDDGDDFEPDSDDSSFCEEEYDSQFESDAAASGDDTGNLSGPEDDGGPLKSPKRLSRTFGEDMSNSVAKMASMNLANVLGEGMKEAMGDSLPPPARVEEGVEIKTDVGEEKGN</sequence>
<evidence type="ECO:0000256" key="3">
    <source>
        <dbReference type="ARBA" id="ARBA00018601"/>
    </source>
</evidence>
<feature type="region of interest" description="Disordered" evidence="13">
    <location>
        <begin position="778"/>
        <end position="807"/>
    </location>
</feature>
<dbReference type="GO" id="GO:0002183">
    <property type="term" value="P:cytoplasmic translational initiation"/>
    <property type="evidence" value="ECO:0007669"/>
    <property type="project" value="TreeGrafter"/>
</dbReference>
<dbReference type="Gene3D" id="3.90.550.10">
    <property type="entry name" value="Spore Coat Polysaccharide Biosynthesis Protein SpsA, Chain A"/>
    <property type="match status" value="1"/>
</dbReference>
<feature type="compositionally biased region" description="Acidic residues" evidence="13">
    <location>
        <begin position="685"/>
        <end position="719"/>
    </location>
</feature>
<feature type="domain" description="Nucleotidyl transferase" evidence="14">
    <location>
        <begin position="12"/>
        <end position="142"/>
    </location>
</feature>
<evidence type="ECO:0000256" key="5">
    <source>
        <dbReference type="ARBA" id="ARBA00022540"/>
    </source>
</evidence>
<evidence type="ECO:0000313" key="17">
    <source>
        <dbReference type="Proteomes" id="UP001365542"/>
    </source>
</evidence>
<keyword evidence="6" id="KW-0648">Protein biosynthesis</keyword>
<protein>
    <recommendedName>
        <fullName evidence="3">Mannose-1-phosphate guanyltransferase</fullName>
    </recommendedName>
    <alternativeName>
        <fullName evidence="8">GDP-mannose pyrophosphorylase</fullName>
    </alternativeName>
    <alternativeName>
        <fullName evidence="7">GTP-mannose-1-phosphate guanylyltransferase</fullName>
    </alternativeName>
    <alternativeName>
        <fullName evidence="9">Translation initiation factor eIF2B subunit gamma</fullName>
    </alternativeName>
    <alternativeName>
        <fullName evidence="10">eIF2B GDP-GTP exchange factor subunit gamma</fullName>
    </alternativeName>
</protein>
<dbReference type="EMBL" id="JAVHJO010000005">
    <property type="protein sequence ID" value="KAK6540035.1"/>
    <property type="molecule type" value="Genomic_DNA"/>
</dbReference>
<dbReference type="Pfam" id="PF25084">
    <property type="entry name" value="LbH_EIF2B"/>
    <property type="match status" value="1"/>
</dbReference>
<evidence type="ECO:0000256" key="9">
    <source>
        <dbReference type="ARBA" id="ARBA00044196"/>
    </source>
</evidence>
<dbReference type="SUPFAM" id="SSF53448">
    <property type="entry name" value="Nucleotide-diphospho-sugar transferases"/>
    <property type="match status" value="1"/>
</dbReference>
<evidence type="ECO:0000256" key="13">
    <source>
        <dbReference type="SAM" id="MobiDB-lite"/>
    </source>
</evidence>
<comment type="caution">
    <text evidence="16">The sequence shown here is derived from an EMBL/GenBank/DDBJ whole genome shotgun (WGS) entry which is preliminary data.</text>
</comment>
<dbReference type="InterPro" id="IPR029044">
    <property type="entry name" value="Nucleotide-diphossugar_trans"/>
</dbReference>
<comment type="similarity">
    <text evidence="2">Belongs to the eIF-2B gamma/epsilon subunits family.</text>
</comment>
<evidence type="ECO:0000259" key="14">
    <source>
        <dbReference type="Pfam" id="PF00483"/>
    </source>
</evidence>
<dbReference type="InterPro" id="IPR005835">
    <property type="entry name" value="NTP_transferase_dom"/>
</dbReference>
<dbReference type="GO" id="GO:0005829">
    <property type="term" value="C:cytosol"/>
    <property type="evidence" value="ECO:0007669"/>
    <property type="project" value="UniProtKB-SubCell"/>
</dbReference>
<feature type="compositionally biased region" description="Basic and acidic residues" evidence="13">
    <location>
        <begin position="790"/>
        <end position="807"/>
    </location>
</feature>
<evidence type="ECO:0000259" key="15">
    <source>
        <dbReference type="Pfam" id="PF25084"/>
    </source>
</evidence>
<accession>A0AAV9XD58</accession>
<dbReference type="GO" id="GO:0005085">
    <property type="term" value="F:guanyl-nucleotide exchange factor activity"/>
    <property type="evidence" value="ECO:0007669"/>
    <property type="project" value="TreeGrafter"/>
</dbReference>
<evidence type="ECO:0000256" key="10">
    <source>
        <dbReference type="ARBA" id="ARBA00044229"/>
    </source>
</evidence>
<dbReference type="PANTHER" id="PTHR45989:SF1">
    <property type="entry name" value="TRANSLATION INITIATION FACTOR EIF-2B SUBUNIT GAMMA"/>
    <property type="match status" value="1"/>
</dbReference>
<dbReference type="InterPro" id="IPR051960">
    <property type="entry name" value="eIF2B_gamma"/>
</dbReference>
<evidence type="ECO:0000256" key="11">
    <source>
        <dbReference type="ARBA" id="ARBA00045373"/>
    </source>
</evidence>
<dbReference type="Pfam" id="PF00483">
    <property type="entry name" value="NTP_transferase"/>
    <property type="match status" value="1"/>
</dbReference>
<dbReference type="GO" id="GO:0003743">
    <property type="term" value="F:translation initiation factor activity"/>
    <property type="evidence" value="ECO:0007669"/>
    <property type="project" value="UniProtKB-KW"/>
</dbReference>
<dbReference type="AlphaFoldDB" id="A0AAV9XD58"/>
<organism evidence="16 17">
    <name type="scientific">Orbilia ellipsospora</name>
    <dbReference type="NCBI Taxonomy" id="2528407"/>
    <lineage>
        <taxon>Eukaryota</taxon>
        <taxon>Fungi</taxon>
        <taxon>Dikarya</taxon>
        <taxon>Ascomycota</taxon>
        <taxon>Pezizomycotina</taxon>
        <taxon>Orbiliomycetes</taxon>
        <taxon>Orbiliales</taxon>
        <taxon>Orbiliaceae</taxon>
        <taxon>Orbilia</taxon>
    </lineage>
</organism>
<dbReference type="SUPFAM" id="SSF51161">
    <property type="entry name" value="Trimeric LpxA-like enzymes"/>
    <property type="match status" value="1"/>
</dbReference>
<keyword evidence="17" id="KW-1185">Reference proteome</keyword>
<comment type="subunit">
    <text evidence="12">Component of the translation initiation factor 2B (eIF2B) complex which is a heterodecamer of two sets of five different subunits: alpha, beta, gamma, delta and epsilon. Subunits alpha, beta and delta comprise a regulatory subcomplex and subunits epsilon and gamma comprise a catalytic subcomplex. Within the complex, the hexameric regulatory complex resides at the center, with the two heterodimeric catalytic subcomplexes bound on opposite sides.</text>
</comment>
<evidence type="ECO:0000256" key="6">
    <source>
        <dbReference type="ARBA" id="ARBA00022917"/>
    </source>
</evidence>
<evidence type="ECO:0000256" key="4">
    <source>
        <dbReference type="ARBA" id="ARBA00022490"/>
    </source>
</evidence>
<dbReference type="GO" id="GO:0005851">
    <property type="term" value="C:eukaryotic translation initiation factor 2B complex"/>
    <property type="evidence" value="ECO:0007669"/>
    <property type="project" value="TreeGrafter"/>
</dbReference>
<dbReference type="InterPro" id="IPR011004">
    <property type="entry name" value="Trimer_LpxA-like_sf"/>
</dbReference>
<keyword evidence="4" id="KW-0963">Cytoplasm</keyword>
<evidence type="ECO:0000256" key="12">
    <source>
        <dbReference type="ARBA" id="ARBA00046432"/>
    </source>
</evidence>
<comment type="subcellular location">
    <subcellularLocation>
        <location evidence="1">Cytoplasm</location>
        <location evidence="1">Cytosol</location>
    </subcellularLocation>
</comment>
<dbReference type="InterPro" id="IPR056764">
    <property type="entry name" value="LbH_EIF2B3/5"/>
</dbReference>
<evidence type="ECO:0000256" key="7">
    <source>
        <dbReference type="ARBA" id="ARBA00030179"/>
    </source>
</evidence>
<feature type="domain" description="EIF2B subunit epsilon/gamma LbH" evidence="15">
    <location>
        <begin position="455"/>
        <end position="540"/>
    </location>
</feature>
<gene>
    <name evidence="16" type="ORF">TWF694_008867</name>
</gene>
<reference evidence="16 17" key="1">
    <citation type="submission" date="2019-10" db="EMBL/GenBank/DDBJ databases">
        <authorList>
            <person name="Palmer J.M."/>
        </authorList>
    </citation>
    <scope>NUCLEOTIDE SEQUENCE [LARGE SCALE GENOMIC DNA]</scope>
    <source>
        <strain evidence="16 17">TWF694</strain>
    </source>
</reference>
<dbReference type="Proteomes" id="UP001365542">
    <property type="component" value="Unassembled WGS sequence"/>
</dbReference>
<evidence type="ECO:0000256" key="8">
    <source>
        <dbReference type="ARBA" id="ARBA00031190"/>
    </source>
</evidence>